<evidence type="ECO:0000313" key="2">
    <source>
        <dbReference type="Proteomes" id="UP001162501"/>
    </source>
</evidence>
<evidence type="ECO:0000313" key="1">
    <source>
        <dbReference type="EMBL" id="CAI9697482.1"/>
    </source>
</evidence>
<reference evidence="1" key="1">
    <citation type="submission" date="2023-05" db="EMBL/GenBank/DDBJ databases">
        <authorList>
            <consortium name="ELIXIR-Norway"/>
        </authorList>
    </citation>
    <scope>NUCLEOTIDE SEQUENCE</scope>
</reference>
<dbReference type="Proteomes" id="UP001162501">
    <property type="component" value="Chromosome 17"/>
</dbReference>
<proteinExistence type="predicted"/>
<sequence>MPEIKRGRGARLGPAPRAGGLGSCPFSTGLARSIALSPRQDLPAFAVLGHAASGGPRLAHSTPSQPGLFRVSDTCHMCALQRQRSPFAAEPPLCGGWGAGRTAAVPGAGPRAIHQGGGAPDWPAPAPPRARAYEEAEAAAGAADSVR</sequence>
<accession>A0ACB0EAI2</accession>
<protein>
    <submittedName>
        <fullName evidence="1">Uncharacterized protein</fullName>
    </submittedName>
</protein>
<organism evidence="1 2">
    <name type="scientific">Rangifer tarandus platyrhynchus</name>
    <name type="common">Svalbard reindeer</name>
    <dbReference type="NCBI Taxonomy" id="3082113"/>
    <lineage>
        <taxon>Eukaryota</taxon>
        <taxon>Metazoa</taxon>
        <taxon>Chordata</taxon>
        <taxon>Craniata</taxon>
        <taxon>Vertebrata</taxon>
        <taxon>Euteleostomi</taxon>
        <taxon>Mammalia</taxon>
        <taxon>Eutheria</taxon>
        <taxon>Laurasiatheria</taxon>
        <taxon>Artiodactyla</taxon>
        <taxon>Ruminantia</taxon>
        <taxon>Pecora</taxon>
        <taxon>Cervidae</taxon>
        <taxon>Odocoileinae</taxon>
        <taxon>Rangifer</taxon>
    </lineage>
</organism>
<name>A0ACB0EAI2_RANTA</name>
<gene>
    <name evidence="1" type="ORF">MRATA1EN3_LOCUS8695</name>
</gene>
<dbReference type="EMBL" id="OX596101">
    <property type="protein sequence ID" value="CAI9697482.1"/>
    <property type="molecule type" value="Genomic_DNA"/>
</dbReference>